<gene>
    <name evidence="1" type="ORF">MML48_4g00017740</name>
</gene>
<evidence type="ECO:0000313" key="1">
    <source>
        <dbReference type="EMBL" id="KAI4464082.1"/>
    </source>
</evidence>
<organism evidence="1 2">
    <name type="scientific">Holotrichia oblita</name>
    <name type="common">Chafer beetle</name>
    <dbReference type="NCBI Taxonomy" id="644536"/>
    <lineage>
        <taxon>Eukaryota</taxon>
        <taxon>Metazoa</taxon>
        <taxon>Ecdysozoa</taxon>
        <taxon>Arthropoda</taxon>
        <taxon>Hexapoda</taxon>
        <taxon>Insecta</taxon>
        <taxon>Pterygota</taxon>
        <taxon>Neoptera</taxon>
        <taxon>Endopterygota</taxon>
        <taxon>Coleoptera</taxon>
        <taxon>Polyphaga</taxon>
        <taxon>Scarabaeiformia</taxon>
        <taxon>Scarabaeidae</taxon>
        <taxon>Melolonthinae</taxon>
        <taxon>Holotrichia</taxon>
    </lineage>
</organism>
<dbReference type="EMBL" id="CM043018">
    <property type="protein sequence ID" value="KAI4464082.1"/>
    <property type="molecule type" value="Genomic_DNA"/>
</dbReference>
<reference evidence="1" key="1">
    <citation type="submission" date="2022-04" db="EMBL/GenBank/DDBJ databases">
        <title>Chromosome-scale genome assembly of Holotrichia oblita Faldermann.</title>
        <authorList>
            <person name="Rongchong L."/>
        </authorList>
    </citation>
    <scope>NUCLEOTIDE SEQUENCE</scope>
    <source>
        <strain evidence="1">81SQS9</strain>
    </source>
</reference>
<comment type="caution">
    <text evidence="1">The sequence shown here is derived from an EMBL/GenBank/DDBJ whole genome shotgun (WGS) entry which is preliminary data.</text>
</comment>
<protein>
    <submittedName>
        <fullName evidence="1">Cytochrome p450</fullName>
    </submittedName>
</protein>
<accession>A0ACB9TBB0</accession>
<sequence>MLTFILIAVAIFATWKLTKRYSYWTDKGVKQRRQVYILGDNAPIYFKKENFFEMMLNAYKAFPEERYMGMYQGMLPALLIRDPDLIKEITVKEFDHFLNHKPFIPEDIEPLWNKNLVVLKDTRWRDMRSTLSPSFTSSKMKIMFDLMADCAKVYVDYFTKQQDKTVINVELRDITTRYTNDVIASTAFGIRCDSINEKENQFYMMGKKTTSFTFTKTIRIFLYSIIPKLCKILNLKLFPEEVRNFFVNLIKETIHLRETKSIIRPDMINLLLEARKGGRYIDPTGNETIYTESKIKIELTDLDITAQALVFFFAGFDSVATLMSFLAYELALNPDIQQKLKEEIDETLEECKGDLTYEALIRMKYMDMVVSETLRKWPPAAATDRMCSKSFTINPVKPHEKPVVLNPGDVIFIPINGIHLDPQYYPNPDRFDPERFSDENKGKISPYTFLPFGTGPRNCIGSRFAILETKMIFFYILSKFSIVVTEKTQIPFVLDKNSISIQGKNGIIKNKMMIFWFLFTGVIFILWKLSQIYDYWTHRNVKQAKKIYIFRDTLSIFSRRESMFDIFKRIYDTFPDERYFGTYEGTKPTLTIRDPEIIRQVTVKEFDHFLNHKPFIPDNLDPFWSKNLFALRDIEWREMRSTLSPSFTSSKMKVIFSLMTDCADEYVKYFLKQKKTVEIELKDTTTRYTNDVIATVAFGVECDSINEKDNEFYRMGKKTTTFTFFIIFKFFLYIIVPKFCKAIKMQVLPRHVYDFFMKLIKDTIKARETHGIVRPDMIHLLLEARKGRKLDDSSTEVIDSGFATVQESSIHIDSPKPSKELTDVDIAAQAMIFFFAGFESVSVLMSFMAYELVVNPDIQTRLQEEIDDTLKECNGKLTYEALLKMKYMDMVVSETLRKWPATPFIDRSCSKPFTIEPVNPGEKPIHLKPGDIIFMIINGIQRDPKYFPNPDRFDPERFSDENKGNIQPYTYMPFGLGPRNCIGSRFAILETKTIFFSMLAKFNFVAIEKTQIPIKLCKKNFNPVGENDSPGHIVRWDIFLSEKLLGSYPAPPKPHNYRRKYQDDTLDLVRHRCGGSVEIITTLQLLDESRYQARKTGLSLGDNASIFFGRESFFDLLKRLYDQFSNERYFGVYQGTSPILTINDPEIIKQITVKEFDHFLNHRSFVPDGIDQLWSKNLFALRDIEWREMRSTLSPSFTSSKMKVIFSLMTECADVYVDYFLKLEKPIEIELKDVTTRYSNDVIATVAFGVKCDSINDKDNEFYLMGKRTTTFTFWRGLQPYCTL</sequence>
<dbReference type="Proteomes" id="UP001056778">
    <property type="component" value="Chromosome 4"/>
</dbReference>
<name>A0ACB9TBB0_HOLOL</name>
<proteinExistence type="predicted"/>
<keyword evidence="2" id="KW-1185">Reference proteome</keyword>
<evidence type="ECO:0000313" key="2">
    <source>
        <dbReference type="Proteomes" id="UP001056778"/>
    </source>
</evidence>